<evidence type="ECO:0000313" key="3">
    <source>
        <dbReference type="Proteomes" id="UP001208245"/>
    </source>
</evidence>
<sequence>MKKKNQLKWCLLSLGTVVLATTAISLTACGNKSAMDQEFANLESKLNQWYKNTTATQKITYADNLRQEFISIQVDFKKSKDESEKEKYLDKAKAIITQIEAIAKDPDHYTPNQPKEGEEVNEVNDGRFNNLETNQQWEEQKTLEPNQHLKGKSLKENEKYQGLMIFNWIAHKDHNSALVHTHNHKYVREELRRQTNLQKDGYKIIDGHDLHVSAETGRLNGVDVYYTLLENIKNTGFNNIQLRFDGIGASSDSLPASLSGSQEGSHNPHYTLNFQLPVEYLANKKTVAITGISFQHMHGEYIGDQWTVQFKTPIIIPIR</sequence>
<feature type="chain" id="PRO_5047215481" description="Lipoprotein" evidence="1">
    <location>
        <begin position="29"/>
        <end position="319"/>
    </location>
</feature>
<gene>
    <name evidence="2" type="ORF">OF376_00340</name>
</gene>
<dbReference type="RefSeq" id="WP_263821568.1">
    <property type="nucleotide sequence ID" value="NZ_JAOXHL010000001.1"/>
</dbReference>
<reference evidence="2 3" key="1">
    <citation type="journal article" date="2020" name="Int. J. Syst. Evol. Microbiol.">
        <title>Ureaplasma miroungigenitalium sp. nov. isolated from northern elephant seals (Mirounga angustirostris) and Ureaplasma zalophigenitalium sp. nov. isolated from California sea lions (Zalophus californianus).</title>
        <authorList>
            <person name="Volokhov D.V."/>
            <person name="Gulland F.M."/>
            <person name="Gao Y."/>
            <person name="Chizhikov V.E."/>
        </authorList>
    </citation>
    <scope>NUCLEOTIDE SEQUENCE [LARGE SCALE GENOMIC DNA]</scope>
    <source>
        <strain evidence="2 3">ES3182-GEN</strain>
    </source>
</reference>
<evidence type="ECO:0008006" key="4">
    <source>
        <dbReference type="Google" id="ProtNLM"/>
    </source>
</evidence>
<dbReference type="Proteomes" id="UP001208245">
    <property type="component" value="Unassembled WGS sequence"/>
</dbReference>
<dbReference type="EMBL" id="JAOXHL010000001">
    <property type="protein sequence ID" value="MCV3728238.1"/>
    <property type="molecule type" value="Genomic_DNA"/>
</dbReference>
<dbReference type="PROSITE" id="PS51257">
    <property type="entry name" value="PROKAR_LIPOPROTEIN"/>
    <property type="match status" value="1"/>
</dbReference>
<keyword evidence="1" id="KW-0732">Signal</keyword>
<accession>A0ABT3BLW0</accession>
<evidence type="ECO:0000313" key="2">
    <source>
        <dbReference type="EMBL" id="MCV3728238.1"/>
    </source>
</evidence>
<evidence type="ECO:0000256" key="1">
    <source>
        <dbReference type="SAM" id="SignalP"/>
    </source>
</evidence>
<comment type="caution">
    <text evidence="2">The sequence shown here is derived from an EMBL/GenBank/DDBJ whole genome shotgun (WGS) entry which is preliminary data.</text>
</comment>
<organism evidence="2 3">
    <name type="scientific">Ureaplasma miroungigenitalium</name>
    <dbReference type="NCBI Taxonomy" id="1042321"/>
    <lineage>
        <taxon>Bacteria</taxon>
        <taxon>Bacillati</taxon>
        <taxon>Mycoplasmatota</taxon>
        <taxon>Mycoplasmoidales</taxon>
        <taxon>Mycoplasmoidaceae</taxon>
        <taxon>Ureaplasma</taxon>
    </lineage>
</organism>
<protein>
    <recommendedName>
        <fullName evidence="4">Lipoprotein</fullName>
    </recommendedName>
</protein>
<proteinExistence type="predicted"/>
<keyword evidence="3" id="KW-1185">Reference proteome</keyword>
<name>A0ABT3BLW0_9BACT</name>
<feature type="signal peptide" evidence="1">
    <location>
        <begin position="1"/>
        <end position="28"/>
    </location>
</feature>